<gene>
    <name evidence="1" type="ORF">ECE50_019165</name>
</gene>
<dbReference type="AlphaFoldDB" id="A0A3S1CNG8"/>
<keyword evidence="2" id="KW-1185">Reference proteome</keyword>
<organism evidence="1 2">
    <name type="scientific">Chitinophaga solisilvae</name>
    <dbReference type="NCBI Taxonomy" id="1233460"/>
    <lineage>
        <taxon>Bacteria</taxon>
        <taxon>Pseudomonadati</taxon>
        <taxon>Bacteroidota</taxon>
        <taxon>Chitinophagia</taxon>
        <taxon>Chitinophagales</taxon>
        <taxon>Chitinophagaceae</taxon>
        <taxon>Chitinophaga</taxon>
    </lineage>
</organism>
<reference evidence="1" key="1">
    <citation type="submission" date="2020-05" db="EMBL/GenBank/DDBJ databases">
        <title>Chitinophaga laudate sp. nov., isolated from a tropical peat swamp.</title>
        <authorList>
            <person name="Goh C.B.S."/>
            <person name="Lee M.S."/>
            <person name="Parimannan S."/>
            <person name="Pasbakhsh P."/>
            <person name="Yule C.M."/>
            <person name="Rajandas H."/>
            <person name="Loke S."/>
            <person name="Croft L."/>
            <person name="Tan J.B.L."/>
        </authorList>
    </citation>
    <scope>NUCLEOTIDE SEQUENCE</scope>
    <source>
        <strain evidence="1">Mgbs1</strain>
    </source>
</reference>
<evidence type="ECO:0000313" key="1">
    <source>
        <dbReference type="EMBL" id="NSL88970.1"/>
    </source>
</evidence>
<proteinExistence type="predicted"/>
<dbReference type="EMBL" id="RIAR02000001">
    <property type="protein sequence ID" value="NSL88970.1"/>
    <property type="molecule type" value="Genomic_DNA"/>
</dbReference>
<sequence length="135" mass="15836">MKNYIIIFLMFFLSNSIVKAQSMNNPMYNDSVIWRNARAIQIQLKCSDTQVQQLFLAGKQRKLQLDSISGFAATKEQQAGYMVMINQQYFQQLKHILTPSQWEIFRIDEKKRRDTVIENLRRQGIIIPNPPQDGL</sequence>
<name>A0A3S1CNG8_9BACT</name>
<protein>
    <submittedName>
        <fullName evidence="1">Uncharacterized protein</fullName>
    </submittedName>
</protein>
<dbReference type="Proteomes" id="UP000281028">
    <property type="component" value="Unassembled WGS sequence"/>
</dbReference>
<accession>A0A3S1CNG8</accession>
<evidence type="ECO:0000313" key="2">
    <source>
        <dbReference type="Proteomes" id="UP000281028"/>
    </source>
</evidence>
<comment type="caution">
    <text evidence="1">The sequence shown here is derived from an EMBL/GenBank/DDBJ whole genome shotgun (WGS) entry which is preliminary data.</text>
</comment>